<evidence type="ECO:0000256" key="6">
    <source>
        <dbReference type="ARBA" id="ARBA00022679"/>
    </source>
</evidence>
<dbReference type="GeneID" id="97240972"/>
<gene>
    <name evidence="14" type="ORF">AUP44_08060</name>
</gene>
<evidence type="ECO:0000256" key="10">
    <source>
        <dbReference type="ARBA" id="ARBA00023014"/>
    </source>
</evidence>
<reference evidence="14 15" key="1">
    <citation type="submission" date="2015-12" db="EMBL/GenBank/DDBJ databases">
        <title>Genome sequence of Tistrella mobilis MCCC 1A02139.</title>
        <authorList>
            <person name="Lu L."/>
            <person name="Lai Q."/>
            <person name="Shao Z."/>
            <person name="Qian P."/>
        </authorList>
    </citation>
    <scope>NUCLEOTIDE SEQUENCE [LARGE SCALE GENOMIC DNA]</scope>
    <source>
        <strain evidence="14 15">MCCC 1A02139</strain>
    </source>
</reference>
<dbReference type="Pfam" id="PF00266">
    <property type="entry name" value="Aminotran_5"/>
    <property type="match status" value="1"/>
</dbReference>
<proteinExistence type="inferred from homology"/>
<keyword evidence="7" id="KW-0479">Metal-binding</keyword>
<keyword evidence="8" id="KW-0663">Pyridoxal phosphate</keyword>
<keyword evidence="9" id="KW-0408">Iron</keyword>
<evidence type="ECO:0000256" key="7">
    <source>
        <dbReference type="ARBA" id="ARBA00022723"/>
    </source>
</evidence>
<evidence type="ECO:0000256" key="4">
    <source>
        <dbReference type="ARBA" id="ARBA00012239"/>
    </source>
</evidence>
<dbReference type="EC" id="2.8.1.7" evidence="4"/>
<organism evidence="14 15">
    <name type="scientific">Tistrella mobilis</name>
    <dbReference type="NCBI Taxonomy" id="171437"/>
    <lineage>
        <taxon>Bacteria</taxon>
        <taxon>Pseudomonadati</taxon>
        <taxon>Pseudomonadota</taxon>
        <taxon>Alphaproteobacteria</taxon>
        <taxon>Geminicoccales</taxon>
        <taxon>Geminicoccaceae</taxon>
        <taxon>Tistrella</taxon>
    </lineage>
</organism>
<sequence length="383" mass="38499">MTGAVRHFLDHNAGAPLLPAARARMIEVLDLAGNPSSVHAEGRAARAVVEQARAEIAALCGTRPDRVLFTSGGSESNAWMLHQARGHQAGMGPLAVSAVEHDSVLAAAPHAPRIPVDDQGVVHPHAVAAVLDRLPDGGAGALVAVMAVNNETGVIQPVAEIAALVHARGGRVACDAVQAAGRLDLGTLCGAVDFLSLSAHKIGGPKGVGVLVAGPEIEPAALIPGGQEYRRRGGTENLAGIAGFGAAAAVLCATDRAAEALRLAALRDRIQAALADAAPDVLFPGRDAAFGRVANTLSVVLPGIASETQVMRMDLAGIAVSAGSACSSGKVAASPVLAAMGLGDLAGQAIRVSLGAGSTVDDAEAFIAAWCRMAARRNRAAAE</sequence>
<evidence type="ECO:0000256" key="5">
    <source>
        <dbReference type="ARBA" id="ARBA00013558"/>
    </source>
</evidence>
<dbReference type="InterPro" id="IPR015422">
    <property type="entry name" value="PyrdxlP-dep_Trfase_small"/>
</dbReference>
<evidence type="ECO:0000256" key="1">
    <source>
        <dbReference type="ARBA" id="ARBA00001933"/>
    </source>
</evidence>
<dbReference type="GO" id="GO:0031071">
    <property type="term" value="F:cysteine desulfurase activity"/>
    <property type="evidence" value="ECO:0007669"/>
    <property type="project" value="UniProtKB-EC"/>
</dbReference>
<dbReference type="Proteomes" id="UP000075787">
    <property type="component" value="Unassembled WGS sequence"/>
</dbReference>
<evidence type="ECO:0000256" key="11">
    <source>
        <dbReference type="ARBA" id="ARBA00050776"/>
    </source>
</evidence>
<dbReference type="InterPro" id="IPR015424">
    <property type="entry name" value="PyrdxlP-dep_Trfase"/>
</dbReference>
<dbReference type="Gene3D" id="3.90.1150.10">
    <property type="entry name" value="Aspartate Aminotransferase, domain 1"/>
    <property type="match status" value="1"/>
</dbReference>
<dbReference type="AlphaFoldDB" id="A0A162KP57"/>
<dbReference type="RefSeq" id="WP_062765685.1">
    <property type="nucleotide sequence ID" value="NZ_CP121045.1"/>
</dbReference>
<dbReference type="SUPFAM" id="SSF53383">
    <property type="entry name" value="PLP-dependent transferases"/>
    <property type="match status" value="1"/>
</dbReference>
<dbReference type="InterPro" id="IPR016454">
    <property type="entry name" value="Cysteine_dSase"/>
</dbReference>
<evidence type="ECO:0000256" key="3">
    <source>
        <dbReference type="ARBA" id="ARBA00006490"/>
    </source>
</evidence>
<evidence type="ECO:0000313" key="15">
    <source>
        <dbReference type="Proteomes" id="UP000075787"/>
    </source>
</evidence>
<comment type="function">
    <text evidence="2">Catalyzes the removal of elemental sulfur atoms from cysteine to produce alanine. Seems to participate in the biosynthesis of the nitrogenase metalloclusters by providing the inorganic sulfur required for the Fe-S core formation.</text>
</comment>
<keyword evidence="10" id="KW-0411">Iron-sulfur</keyword>
<keyword evidence="6" id="KW-0808">Transferase</keyword>
<dbReference type="EMBL" id="LPZR01000166">
    <property type="protein sequence ID" value="KYO51763.1"/>
    <property type="molecule type" value="Genomic_DNA"/>
</dbReference>
<dbReference type="Gene3D" id="1.10.260.50">
    <property type="match status" value="1"/>
</dbReference>
<protein>
    <recommendedName>
        <fullName evidence="5">Cysteine desulfurase</fullName>
        <ecNumber evidence="4">2.8.1.7</ecNumber>
    </recommendedName>
</protein>
<dbReference type="PROSITE" id="PS00595">
    <property type="entry name" value="AA_TRANSFER_CLASS_5"/>
    <property type="match status" value="1"/>
</dbReference>
<dbReference type="GO" id="GO:0051536">
    <property type="term" value="F:iron-sulfur cluster binding"/>
    <property type="evidence" value="ECO:0007669"/>
    <property type="project" value="UniProtKB-KW"/>
</dbReference>
<dbReference type="GO" id="GO:0046872">
    <property type="term" value="F:metal ion binding"/>
    <property type="evidence" value="ECO:0007669"/>
    <property type="project" value="UniProtKB-KW"/>
</dbReference>
<evidence type="ECO:0000313" key="14">
    <source>
        <dbReference type="EMBL" id="KYO51763.1"/>
    </source>
</evidence>
<name>A0A162KP57_9PROT</name>
<accession>A0A162KP57</accession>
<dbReference type="Gene3D" id="3.40.640.10">
    <property type="entry name" value="Type I PLP-dependent aspartate aminotransferase-like (Major domain)"/>
    <property type="match status" value="1"/>
</dbReference>
<evidence type="ECO:0000256" key="8">
    <source>
        <dbReference type="ARBA" id="ARBA00022898"/>
    </source>
</evidence>
<dbReference type="InterPro" id="IPR015421">
    <property type="entry name" value="PyrdxlP-dep_Trfase_major"/>
</dbReference>
<dbReference type="PIRSF" id="PIRSF005572">
    <property type="entry name" value="NifS"/>
    <property type="match status" value="1"/>
</dbReference>
<evidence type="ECO:0000256" key="12">
    <source>
        <dbReference type="RuleBase" id="RU004504"/>
    </source>
</evidence>
<comment type="caution">
    <text evidence="14">The sequence shown here is derived from an EMBL/GenBank/DDBJ whole genome shotgun (WGS) entry which is preliminary data.</text>
</comment>
<dbReference type="InterPro" id="IPR000192">
    <property type="entry name" value="Aminotrans_V_dom"/>
</dbReference>
<dbReference type="InterPro" id="IPR020578">
    <property type="entry name" value="Aminotrans_V_PyrdxlP_BS"/>
</dbReference>
<comment type="cofactor">
    <cofactor evidence="1 12">
        <name>pyridoxal 5'-phosphate</name>
        <dbReference type="ChEBI" id="CHEBI:597326"/>
    </cofactor>
</comment>
<feature type="domain" description="Aminotransferase class V" evidence="13">
    <location>
        <begin position="8"/>
        <end position="366"/>
    </location>
</feature>
<comment type="catalytic activity">
    <reaction evidence="11">
        <text>(sulfur carrier)-H + L-cysteine = (sulfur carrier)-SH + L-alanine</text>
        <dbReference type="Rhea" id="RHEA:43892"/>
        <dbReference type="Rhea" id="RHEA-COMP:14737"/>
        <dbReference type="Rhea" id="RHEA-COMP:14739"/>
        <dbReference type="ChEBI" id="CHEBI:29917"/>
        <dbReference type="ChEBI" id="CHEBI:35235"/>
        <dbReference type="ChEBI" id="CHEBI:57972"/>
        <dbReference type="ChEBI" id="CHEBI:64428"/>
        <dbReference type="EC" id="2.8.1.7"/>
    </reaction>
</comment>
<comment type="similarity">
    <text evidence="3">Belongs to the class-V pyridoxal-phosphate-dependent aminotransferase family. NifS/IscS subfamily.</text>
</comment>
<dbReference type="OrthoDB" id="9808002at2"/>
<dbReference type="PANTHER" id="PTHR11601:SF34">
    <property type="entry name" value="CYSTEINE DESULFURASE"/>
    <property type="match status" value="1"/>
</dbReference>
<evidence type="ECO:0000256" key="9">
    <source>
        <dbReference type="ARBA" id="ARBA00023004"/>
    </source>
</evidence>
<evidence type="ECO:0000259" key="13">
    <source>
        <dbReference type="Pfam" id="PF00266"/>
    </source>
</evidence>
<dbReference type="PANTHER" id="PTHR11601">
    <property type="entry name" value="CYSTEINE DESULFURYLASE FAMILY MEMBER"/>
    <property type="match status" value="1"/>
</dbReference>
<evidence type="ECO:0000256" key="2">
    <source>
        <dbReference type="ARBA" id="ARBA00003120"/>
    </source>
</evidence>